<dbReference type="AlphaFoldDB" id="A0A101P1S7"/>
<keyword evidence="5" id="KW-1185">Reference proteome</keyword>
<evidence type="ECO:0008006" key="6">
    <source>
        <dbReference type="Google" id="ProtNLM"/>
    </source>
</evidence>
<evidence type="ECO:0000256" key="1">
    <source>
        <dbReference type="SAM" id="MobiDB-lite"/>
    </source>
</evidence>
<dbReference type="Pfam" id="PF13193">
    <property type="entry name" value="AMP-binding_C"/>
    <property type="match status" value="1"/>
</dbReference>
<comment type="caution">
    <text evidence="4">The sequence shown here is derived from an EMBL/GenBank/DDBJ whole genome shotgun (WGS) entry which is preliminary data.</text>
</comment>
<dbReference type="InterPro" id="IPR050237">
    <property type="entry name" value="ATP-dep_AMP-bd_enzyme"/>
</dbReference>
<dbReference type="RefSeq" id="WP_067126699.1">
    <property type="nucleotide sequence ID" value="NZ_JBFACD010000002.1"/>
</dbReference>
<feature type="domain" description="AMP-dependent synthetase/ligase" evidence="2">
    <location>
        <begin position="29"/>
        <end position="399"/>
    </location>
</feature>
<dbReference type="Gene3D" id="3.30.300.30">
    <property type="match status" value="1"/>
</dbReference>
<dbReference type="OrthoDB" id="9803968at2"/>
<name>A0A101P1S7_9ACTN</name>
<accession>A0A101P1S7</accession>
<evidence type="ECO:0000259" key="2">
    <source>
        <dbReference type="Pfam" id="PF00501"/>
    </source>
</evidence>
<dbReference type="InterPro" id="IPR045851">
    <property type="entry name" value="AMP-bd_C_sf"/>
</dbReference>
<dbReference type="GO" id="GO:0016877">
    <property type="term" value="F:ligase activity, forming carbon-sulfur bonds"/>
    <property type="evidence" value="ECO:0007669"/>
    <property type="project" value="UniProtKB-ARBA"/>
</dbReference>
<evidence type="ECO:0000313" key="4">
    <source>
        <dbReference type="EMBL" id="KUN03349.1"/>
    </source>
</evidence>
<evidence type="ECO:0000259" key="3">
    <source>
        <dbReference type="Pfam" id="PF13193"/>
    </source>
</evidence>
<dbReference type="PANTHER" id="PTHR43767">
    <property type="entry name" value="LONG-CHAIN-FATTY-ACID--COA LIGASE"/>
    <property type="match status" value="1"/>
</dbReference>
<feature type="domain" description="AMP-binding enzyme C-terminal" evidence="3">
    <location>
        <begin position="449"/>
        <end position="524"/>
    </location>
</feature>
<dbReference type="InterPro" id="IPR000873">
    <property type="entry name" value="AMP-dep_synth/lig_dom"/>
</dbReference>
<dbReference type="STRING" id="67386.AQI95_22805"/>
<reference evidence="4 5" key="1">
    <citation type="submission" date="2015-10" db="EMBL/GenBank/DDBJ databases">
        <title>Draft genome sequence of Streptomyces yokosukanensis DSM 40224, type strain for the species Streptomyces yokosukanensis.</title>
        <authorList>
            <person name="Ruckert C."/>
            <person name="Winkler A."/>
            <person name="Kalinowski J."/>
            <person name="Kampfer P."/>
            <person name="Glaeser S."/>
        </authorList>
    </citation>
    <scope>NUCLEOTIDE SEQUENCE [LARGE SCALE GENOMIC DNA]</scope>
    <source>
        <strain evidence="4 5">DSM 40224</strain>
    </source>
</reference>
<evidence type="ECO:0000313" key="5">
    <source>
        <dbReference type="Proteomes" id="UP000053127"/>
    </source>
</evidence>
<dbReference type="InterPro" id="IPR025110">
    <property type="entry name" value="AMP-bd_C"/>
</dbReference>
<dbReference type="Gene3D" id="3.40.50.12780">
    <property type="entry name" value="N-terminal domain of ligase-like"/>
    <property type="match status" value="1"/>
</dbReference>
<dbReference type="EMBL" id="LMWN01000033">
    <property type="protein sequence ID" value="KUN03349.1"/>
    <property type="molecule type" value="Genomic_DNA"/>
</dbReference>
<dbReference type="PANTHER" id="PTHR43767:SF7">
    <property type="entry name" value="MEDIUM_LONG-CHAIN-FATTY-ACID--COA LIGASE FADD8"/>
    <property type="match status" value="1"/>
</dbReference>
<gene>
    <name evidence="4" type="ORF">AQI95_22805</name>
</gene>
<organism evidence="4 5">
    <name type="scientific">Streptomyces yokosukanensis</name>
    <dbReference type="NCBI Taxonomy" id="67386"/>
    <lineage>
        <taxon>Bacteria</taxon>
        <taxon>Bacillati</taxon>
        <taxon>Actinomycetota</taxon>
        <taxon>Actinomycetes</taxon>
        <taxon>Kitasatosporales</taxon>
        <taxon>Streptomycetaceae</taxon>
        <taxon>Streptomyces</taxon>
    </lineage>
</organism>
<protein>
    <recommendedName>
        <fullName evidence="6">Fatty acid--CoA ligase</fullName>
    </recommendedName>
</protein>
<dbReference type="Pfam" id="PF00501">
    <property type="entry name" value="AMP-binding"/>
    <property type="match status" value="1"/>
</dbReference>
<dbReference type="Proteomes" id="UP000053127">
    <property type="component" value="Unassembled WGS sequence"/>
</dbReference>
<sequence length="546" mass="59063">MDSVSPDPHPAGSGSREQEPCHPSAFLRAFDRHRERVMFLREGRPVLTYGEAYDEVFRLARALAELGLRRGDGVAVMATDTPHAVLAQLAAQLLGCYYVRLSVLTPAPGQVAALAEAGVKALVFEPRTPPAPAAEVVRAVPLALSLGPSPLGRNLLETAARQSPAPMPARGRGDDFGELVFTSGSTTGRPRLAGYTFDRLSALCRHWEPPAGPADRTDPALAVFTGSPPCRLLAFPSLTSVPGIGLVPTLLHGGTIVLTDGFDTADVLRAVERDRVTVATMVPTRLYRLLDHPDLATTDLSSLRLLVYMGASIAQPRLREALLRLGPILAQSYGQNEARMISVLHPDDHTGGRPELLRSAGRPRPGVEVSIRDDADASVPAGTVGEVWVRSPYTMNGYWRQPELTSRTVTDGWIRTGDLGRLDPDGYLYLVDRLRDMAIVEGHNCYTREVEDLLAGHPEVRQVAVVALPDDETGEALHAAVVGRPGAPVPEEELRALVRAEKSPWHVPRTIVAVDGIPLTEVGKPDKRALRRHLAERLADDGRQQA</sequence>
<dbReference type="SUPFAM" id="SSF56801">
    <property type="entry name" value="Acetyl-CoA synthetase-like"/>
    <property type="match status" value="1"/>
</dbReference>
<dbReference type="InterPro" id="IPR042099">
    <property type="entry name" value="ANL_N_sf"/>
</dbReference>
<proteinExistence type="predicted"/>
<feature type="region of interest" description="Disordered" evidence="1">
    <location>
        <begin position="1"/>
        <end position="22"/>
    </location>
</feature>